<keyword evidence="5 8" id="KW-0812">Transmembrane</keyword>
<name>A0ABW4F1I4_9PSEU</name>
<comment type="similarity">
    <text evidence="8">Belongs to the binding-protein-dependent transport system permease family.</text>
</comment>
<accession>A0ABW4F1I4</accession>
<evidence type="ECO:0000256" key="8">
    <source>
        <dbReference type="RuleBase" id="RU363032"/>
    </source>
</evidence>
<dbReference type="Proteomes" id="UP001597114">
    <property type="component" value="Unassembled WGS sequence"/>
</dbReference>
<feature type="transmembrane region" description="Helical" evidence="8">
    <location>
        <begin position="172"/>
        <end position="194"/>
    </location>
</feature>
<evidence type="ECO:0000313" key="11">
    <source>
        <dbReference type="Proteomes" id="UP001597114"/>
    </source>
</evidence>
<keyword evidence="6 8" id="KW-1133">Transmembrane helix</keyword>
<feature type="transmembrane region" description="Helical" evidence="8">
    <location>
        <begin position="466"/>
        <end position="484"/>
    </location>
</feature>
<feature type="transmembrane region" description="Helical" evidence="8">
    <location>
        <begin position="85"/>
        <end position="106"/>
    </location>
</feature>
<feature type="transmembrane region" description="Helical" evidence="8">
    <location>
        <begin position="275"/>
        <end position="297"/>
    </location>
</feature>
<evidence type="ECO:0000256" key="6">
    <source>
        <dbReference type="ARBA" id="ARBA00022989"/>
    </source>
</evidence>
<evidence type="ECO:0000256" key="3">
    <source>
        <dbReference type="ARBA" id="ARBA00022475"/>
    </source>
</evidence>
<dbReference type="Gene3D" id="1.10.3720.10">
    <property type="entry name" value="MetI-like"/>
    <property type="match status" value="2"/>
</dbReference>
<dbReference type="RefSeq" id="WP_344730196.1">
    <property type="nucleotide sequence ID" value="NZ_BAAAUS010000065.1"/>
</dbReference>
<feature type="domain" description="ABC transmembrane type-1" evidence="9">
    <location>
        <begin position="47"/>
        <end position="251"/>
    </location>
</feature>
<dbReference type="Pfam" id="PF00528">
    <property type="entry name" value="BPD_transp_1"/>
    <property type="match status" value="1"/>
</dbReference>
<feature type="domain" description="ABC transmembrane type-1" evidence="9">
    <location>
        <begin position="338"/>
        <end position="534"/>
    </location>
</feature>
<keyword evidence="4" id="KW-0997">Cell inner membrane</keyword>
<evidence type="ECO:0000256" key="7">
    <source>
        <dbReference type="ARBA" id="ARBA00023136"/>
    </source>
</evidence>
<feature type="transmembrane region" description="Helical" evidence="8">
    <location>
        <begin position="408"/>
        <end position="426"/>
    </location>
</feature>
<gene>
    <name evidence="10" type="ORF">ACFSJD_28020</name>
</gene>
<keyword evidence="7 8" id="KW-0472">Membrane</keyword>
<keyword evidence="11" id="KW-1185">Reference proteome</keyword>
<organism evidence="10 11">
    <name type="scientific">Pseudonocardia yunnanensis</name>
    <dbReference type="NCBI Taxonomy" id="58107"/>
    <lineage>
        <taxon>Bacteria</taxon>
        <taxon>Bacillati</taxon>
        <taxon>Actinomycetota</taxon>
        <taxon>Actinomycetes</taxon>
        <taxon>Pseudonocardiales</taxon>
        <taxon>Pseudonocardiaceae</taxon>
        <taxon>Pseudonocardia</taxon>
    </lineage>
</organism>
<dbReference type="PANTHER" id="PTHR43357">
    <property type="entry name" value="INNER MEMBRANE ABC TRANSPORTER PERMEASE PROTEIN YDCV"/>
    <property type="match status" value="1"/>
</dbReference>
<dbReference type="PANTHER" id="PTHR43357:SF4">
    <property type="entry name" value="INNER MEMBRANE ABC TRANSPORTER PERMEASE PROTEIN YDCV"/>
    <property type="match status" value="1"/>
</dbReference>
<feature type="transmembrane region" description="Helical" evidence="8">
    <location>
        <begin position="47"/>
        <end position="73"/>
    </location>
</feature>
<dbReference type="InterPro" id="IPR035906">
    <property type="entry name" value="MetI-like_sf"/>
</dbReference>
<dbReference type="CDD" id="cd06261">
    <property type="entry name" value="TM_PBP2"/>
    <property type="match status" value="1"/>
</dbReference>
<keyword evidence="2 8" id="KW-0813">Transport</keyword>
<feature type="transmembrane region" description="Helical" evidence="8">
    <location>
        <begin position="375"/>
        <end position="396"/>
    </location>
</feature>
<sequence>MIVAILVLPILLFLLVAFSPRLFDQGPQWFTLESFDEALTGPLLQGLVNSLLVGVTTAVVATAVGFGVAWVLLRTDIRARPVWTATMFALLLAPSYLVALGWERLIEPAGVLDLLGVGIDGFRHLFYGPVGVVVVLAVKGVPFAYLAISSALRGLGEEFESAIRVHGGGPVAALRVVVALLSPAVWSALAIVFAESVSDFGVAATLASDAHFPVATFTLYNAVNSFPIRFPVAAAVGWLLMGLAGLVLLAQSWALRGRSYRVLGGRIRPARRHHLSLPAHVSTLAALLCLVAAGLGVPALGAVSASLIDGLGSLIGGHGLTLANYQRVFSGPALREPLLYSAELAAISATACAVLGIAVARILSRSGSRLSSRLLDLLLLTAVALPGIVFAAGYIFTYNLPLTNALGIHLYGTTTLLVMGYLATALPSTSRILLGSVGQVQESLREAGRVHGAGPMRSWFRTVLPLLARPVLAALVLTFAGTLLELPVSQLLYPPDHPPIAVGITKALANYDYGGGTAMEVTAVVLALVVVAVAWGGFHLLAPAGWRHLGRTRD</sequence>
<evidence type="ECO:0000256" key="4">
    <source>
        <dbReference type="ARBA" id="ARBA00022519"/>
    </source>
</evidence>
<evidence type="ECO:0000259" key="9">
    <source>
        <dbReference type="PROSITE" id="PS50928"/>
    </source>
</evidence>
<feature type="transmembrane region" description="Helical" evidence="8">
    <location>
        <begin position="521"/>
        <end position="542"/>
    </location>
</feature>
<comment type="caution">
    <text evidence="10">The sequence shown here is derived from an EMBL/GenBank/DDBJ whole genome shotgun (WGS) entry which is preliminary data.</text>
</comment>
<keyword evidence="3" id="KW-1003">Cell membrane</keyword>
<feature type="transmembrane region" description="Helical" evidence="8">
    <location>
        <begin position="230"/>
        <end position="254"/>
    </location>
</feature>
<evidence type="ECO:0000256" key="5">
    <source>
        <dbReference type="ARBA" id="ARBA00022692"/>
    </source>
</evidence>
<dbReference type="InterPro" id="IPR000515">
    <property type="entry name" value="MetI-like"/>
</dbReference>
<evidence type="ECO:0000313" key="10">
    <source>
        <dbReference type="EMBL" id="MFD1521376.1"/>
    </source>
</evidence>
<feature type="transmembrane region" description="Helical" evidence="8">
    <location>
        <begin position="126"/>
        <end position="152"/>
    </location>
</feature>
<dbReference type="EMBL" id="JBHUCO010000033">
    <property type="protein sequence ID" value="MFD1521376.1"/>
    <property type="molecule type" value="Genomic_DNA"/>
</dbReference>
<protein>
    <submittedName>
        <fullName evidence="10">ABC transporter permease</fullName>
    </submittedName>
</protein>
<proteinExistence type="inferred from homology"/>
<comment type="subcellular location">
    <subcellularLocation>
        <location evidence="1">Cell inner membrane</location>
        <topology evidence="1">Multi-pass membrane protein</topology>
    </subcellularLocation>
    <subcellularLocation>
        <location evidence="8">Cell membrane</location>
        <topology evidence="8">Multi-pass membrane protein</topology>
    </subcellularLocation>
</comment>
<feature type="transmembrane region" description="Helical" evidence="8">
    <location>
        <begin position="344"/>
        <end position="363"/>
    </location>
</feature>
<reference evidence="11" key="1">
    <citation type="journal article" date="2019" name="Int. J. Syst. Evol. Microbiol.">
        <title>The Global Catalogue of Microorganisms (GCM) 10K type strain sequencing project: providing services to taxonomists for standard genome sequencing and annotation.</title>
        <authorList>
            <consortium name="The Broad Institute Genomics Platform"/>
            <consortium name="The Broad Institute Genome Sequencing Center for Infectious Disease"/>
            <person name="Wu L."/>
            <person name="Ma J."/>
        </authorList>
    </citation>
    <scope>NUCLEOTIDE SEQUENCE [LARGE SCALE GENOMIC DNA]</scope>
    <source>
        <strain evidence="11">CCM 7043</strain>
    </source>
</reference>
<dbReference type="SUPFAM" id="SSF161098">
    <property type="entry name" value="MetI-like"/>
    <property type="match status" value="2"/>
</dbReference>
<dbReference type="PROSITE" id="PS50928">
    <property type="entry name" value="ABC_TM1"/>
    <property type="match status" value="2"/>
</dbReference>
<evidence type="ECO:0000256" key="2">
    <source>
        <dbReference type="ARBA" id="ARBA00022448"/>
    </source>
</evidence>
<evidence type="ECO:0000256" key="1">
    <source>
        <dbReference type="ARBA" id="ARBA00004429"/>
    </source>
</evidence>